<dbReference type="Proteomes" id="UP000004994">
    <property type="component" value="Chromosome 1"/>
</dbReference>
<protein>
    <submittedName>
        <fullName evidence="1">Uncharacterized protein</fullName>
    </submittedName>
</protein>
<reference evidence="1" key="1">
    <citation type="journal article" date="2012" name="Nature">
        <title>The tomato genome sequence provides insights into fleshy fruit evolution.</title>
        <authorList>
            <consortium name="Tomato Genome Consortium"/>
        </authorList>
    </citation>
    <scope>NUCLEOTIDE SEQUENCE [LARGE SCALE GENOMIC DNA]</scope>
    <source>
        <strain evidence="1">cv. Heinz 1706</strain>
    </source>
</reference>
<dbReference type="Gramene" id="Solyc01g079190.2.1">
    <property type="protein sequence ID" value="Solyc01g079190.2.1.1"/>
    <property type="gene ID" value="Solyc01g079190.2"/>
</dbReference>
<accession>A0A3Q7F0T6</accession>
<evidence type="ECO:0000313" key="1">
    <source>
        <dbReference type="EnsemblPlants" id="Solyc01g079190.2.1.1"/>
    </source>
</evidence>
<keyword evidence="2" id="KW-1185">Reference proteome</keyword>
<proteinExistence type="predicted"/>
<dbReference type="PaxDb" id="4081-Solyc01g079190.2.1"/>
<sequence length="66" mass="7765">MSSTLENNKCFFRDNNQKFLTLISQLVVLRLLSSGRWQYASHWPELCLQGQCSSRPNSHVEYFKLN</sequence>
<dbReference type="InParanoid" id="A0A3Q7F0T6"/>
<dbReference type="EnsemblPlants" id="Solyc01g079190.2.1">
    <property type="protein sequence ID" value="Solyc01g079190.2.1.1"/>
    <property type="gene ID" value="Solyc01g079190.2"/>
</dbReference>
<reference evidence="1" key="2">
    <citation type="submission" date="2019-01" db="UniProtKB">
        <authorList>
            <consortium name="EnsemblPlants"/>
        </authorList>
    </citation>
    <scope>IDENTIFICATION</scope>
    <source>
        <strain evidence="1">cv. Heinz 1706</strain>
    </source>
</reference>
<evidence type="ECO:0000313" key="2">
    <source>
        <dbReference type="Proteomes" id="UP000004994"/>
    </source>
</evidence>
<dbReference type="AlphaFoldDB" id="A0A3Q7F0T6"/>
<organism evidence="1">
    <name type="scientific">Solanum lycopersicum</name>
    <name type="common">Tomato</name>
    <name type="synonym">Lycopersicon esculentum</name>
    <dbReference type="NCBI Taxonomy" id="4081"/>
    <lineage>
        <taxon>Eukaryota</taxon>
        <taxon>Viridiplantae</taxon>
        <taxon>Streptophyta</taxon>
        <taxon>Embryophyta</taxon>
        <taxon>Tracheophyta</taxon>
        <taxon>Spermatophyta</taxon>
        <taxon>Magnoliopsida</taxon>
        <taxon>eudicotyledons</taxon>
        <taxon>Gunneridae</taxon>
        <taxon>Pentapetalae</taxon>
        <taxon>asterids</taxon>
        <taxon>lamiids</taxon>
        <taxon>Solanales</taxon>
        <taxon>Solanaceae</taxon>
        <taxon>Solanoideae</taxon>
        <taxon>Solaneae</taxon>
        <taxon>Solanum</taxon>
        <taxon>Solanum subgen. Lycopersicon</taxon>
    </lineage>
</organism>
<name>A0A3Q7F0T6_SOLLC</name>